<evidence type="ECO:0000313" key="2">
    <source>
        <dbReference type="EMBL" id="MBD8085220.1"/>
    </source>
</evidence>
<dbReference type="Proteomes" id="UP000645007">
    <property type="component" value="Unassembled WGS sequence"/>
</dbReference>
<protein>
    <submittedName>
        <fullName evidence="2">Sigma-70 family RNA polymerase sigma factor</fullName>
    </submittedName>
</protein>
<evidence type="ECO:0000259" key="1">
    <source>
        <dbReference type="Pfam" id="PF07638"/>
    </source>
</evidence>
<dbReference type="Gene3D" id="1.10.1740.10">
    <property type="match status" value="1"/>
</dbReference>
<dbReference type="RefSeq" id="WP_191911014.1">
    <property type="nucleotide sequence ID" value="NZ_JABUXR010000004.1"/>
</dbReference>
<proteinExistence type="predicted"/>
<dbReference type="SUPFAM" id="SSF88946">
    <property type="entry name" value="Sigma2 domain of RNA polymerase sigma factors"/>
    <property type="match status" value="1"/>
</dbReference>
<organism evidence="2 3">
    <name type="scientific">Limosilactobacillus urinaemulieris</name>
    <dbReference type="NCBI Taxonomy" id="2742600"/>
    <lineage>
        <taxon>Bacteria</taxon>
        <taxon>Bacillati</taxon>
        <taxon>Bacillota</taxon>
        <taxon>Bacilli</taxon>
        <taxon>Lactobacillales</taxon>
        <taxon>Lactobacillaceae</taxon>
        <taxon>Limosilactobacillus</taxon>
    </lineage>
</organism>
<reference evidence="2 3" key="1">
    <citation type="submission" date="2020-06" db="EMBL/GenBank/DDBJ databases">
        <title>Limosilactobacillus sp. nov.</title>
        <authorList>
            <person name="Ksiezarek M."/>
            <person name="Goncalves Ribeiro T."/>
            <person name="Rocha J."/>
            <person name="Grosso F."/>
            <person name="Peixe L."/>
        </authorList>
    </citation>
    <scope>NUCLEOTIDE SEQUENCE [LARGE SCALE GENOMIC DNA]</scope>
    <source>
        <strain evidence="3">c9Ua_26_M</strain>
    </source>
</reference>
<dbReference type="InterPro" id="IPR013325">
    <property type="entry name" value="RNA_pol_sigma_r2"/>
</dbReference>
<dbReference type="Pfam" id="PF07638">
    <property type="entry name" value="Sigma70_ECF"/>
    <property type="match status" value="1"/>
</dbReference>
<evidence type="ECO:0000313" key="3">
    <source>
        <dbReference type="Proteomes" id="UP000645007"/>
    </source>
</evidence>
<sequence>MIRNHSANLELLTQVQVGNEDQFMALFNCYSSLVKRLWQKFYIADLELEDWEQEAQLVLLKVIYSYSGEDINQFSGFYKQSLINRLLDLYRARQADKRIPVDQLDSLGESDSETMLGGKVLLEDIVYCHKSIKEIARISSSFERDVLALTVTGKSVEYVCRKLQCSKRQVQSALSRTRTKLIKILAGE</sequence>
<gene>
    <name evidence="2" type="ORF">HUK45_02930</name>
</gene>
<keyword evidence="3" id="KW-1185">Reference proteome</keyword>
<name>A0ABR8ZIV9_9LACO</name>
<comment type="caution">
    <text evidence="2">The sequence shown here is derived from an EMBL/GenBank/DDBJ whole genome shotgun (WGS) entry which is preliminary data.</text>
</comment>
<dbReference type="InterPro" id="IPR053812">
    <property type="entry name" value="HTH_Sigma70_ECF-like"/>
</dbReference>
<feature type="domain" description="RNA polymerase sigma-70 ECF-like HTH" evidence="1">
    <location>
        <begin position="10"/>
        <end position="182"/>
    </location>
</feature>
<dbReference type="EMBL" id="JABUXR010000004">
    <property type="protein sequence ID" value="MBD8085220.1"/>
    <property type="molecule type" value="Genomic_DNA"/>
</dbReference>
<accession>A0ABR8ZIV9</accession>